<protein>
    <submittedName>
        <fullName evidence="2">Conserved protein containing a Zn-ribbon-like motif, possibly RNA-binding</fullName>
    </submittedName>
</protein>
<sequence length="189" mass="20592">MSEAFLVGEPLALDLVNTHPAGTDLLTTPEQLAAWLRQQNHRLPEPPPEQLSADDVDAVRQVRDHIAAICAALLHNRRPPAAALRGLDTAQSAAPAIRHLHWNGTALATTTHRTGPPGARLAAALAESAVDLLTDPAIARLKQCEADDCVLLFLPAHPRRRWCSPQRCGNRIRVARYYDRHTKRASGSA</sequence>
<dbReference type="InterPro" id="IPR021005">
    <property type="entry name" value="Znf_CGNR"/>
</dbReference>
<proteinExistence type="predicted"/>
<evidence type="ECO:0000313" key="2">
    <source>
        <dbReference type="EMBL" id="VFA97644.1"/>
    </source>
</evidence>
<dbReference type="InterPro" id="IPR023286">
    <property type="entry name" value="ABATE_dom_sf"/>
</dbReference>
<dbReference type="Gene3D" id="1.10.3300.10">
    <property type="entry name" value="Jann2411-like domain"/>
    <property type="match status" value="1"/>
</dbReference>
<dbReference type="Pfam" id="PF11706">
    <property type="entry name" value="zf-CGNR"/>
    <property type="match status" value="1"/>
</dbReference>
<dbReference type="InterPro" id="IPR010852">
    <property type="entry name" value="ABATE"/>
</dbReference>
<name>A0A4U8VZY0_9NOCA</name>
<dbReference type="SUPFAM" id="SSF160904">
    <property type="entry name" value="Jann2411-like"/>
    <property type="match status" value="1"/>
</dbReference>
<evidence type="ECO:0000259" key="1">
    <source>
        <dbReference type="Pfam" id="PF11706"/>
    </source>
</evidence>
<evidence type="ECO:0000313" key="3">
    <source>
        <dbReference type="Proteomes" id="UP000290439"/>
    </source>
</evidence>
<dbReference type="EMBL" id="LR215973">
    <property type="protein sequence ID" value="VFA97644.1"/>
    <property type="molecule type" value="Genomic_DNA"/>
</dbReference>
<dbReference type="PANTHER" id="PTHR35525">
    <property type="entry name" value="BLL6575 PROTEIN"/>
    <property type="match status" value="1"/>
</dbReference>
<feature type="domain" description="Zinc finger CGNR" evidence="1">
    <location>
        <begin position="140"/>
        <end position="181"/>
    </location>
</feature>
<gene>
    <name evidence="2" type="ORF">NCTC10797_01408</name>
</gene>
<reference evidence="2 3" key="1">
    <citation type="submission" date="2019-02" db="EMBL/GenBank/DDBJ databases">
        <authorList>
            <consortium name="Pathogen Informatics"/>
        </authorList>
    </citation>
    <scope>NUCLEOTIDE SEQUENCE [LARGE SCALE GENOMIC DNA]</scope>
    <source>
        <strain evidence="2 3">3012STDY6756504</strain>
    </source>
</reference>
<dbReference type="PANTHER" id="PTHR35525:SF3">
    <property type="entry name" value="BLL6575 PROTEIN"/>
    <property type="match status" value="1"/>
</dbReference>
<organism evidence="2 3">
    <name type="scientific">Nocardia cyriacigeorgica</name>
    <dbReference type="NCBI Taxonomy" id="135487"/>
    <lineage>
        <taxon>Bacteria</taxon>
        <taxon>Bacillati</taxon>
        <taxon>Actinomycetota</taxon>
        <taxon>Actinomycetes</taxon>
        <taxon>Mycobacteriales</taxon>
        <taxon>Nocardiaceae</taxon>
        <taxon>Nocardia</taxon>
    </lineage>
</organism>
<dbReference type="RefSeq" id="WP_130916472.1">
    <property type="nucleotide sequence ID" value="NZ_JADLPK010000002.1"/>
</dbReference>
<dbReference type="AlphaFoldDB" id="A0A4U8VZY0"/>
<dbReference type="Proteomes" id="UP000290439">
    <property type="component" value="Chromosome"/>
</dbReference>
<dbReference type="Pfam" id="PF07336">
    <property type="entry name" value="ABATE"/>
    <property type="match status" value="1"/>
</dbReference>
<accession>A0A4U8VZY0</accession>